<feature type="non-terminal residue" evidence="3">
    <location>
        <position position="1"/>
    </location>
</feature>
<feature type="coiled-coil region" evidence="1">
    <location>
        <begin position="99"/>
        <end position="129"/>
    </location>
</feature>
<evidence type="ECO:0000256" key="2">
    <source>
        <dbReference type="SAM" id="MobiDB-lite"/>
    </source>
</evidence>
<name>A0A813LJ87_POLGL</name>
<protein>
    <submittedName>
        <fullName evidence="3">Uncharacterized protein</fullName>
    </submittedName>
</protein>
<gene>
    <name evidence="3" type="ORF">PGLA2088_LOCUS45655</name>
</gene>
<keyword evidence="1" id="KW-0175">Coiled coil</keyword>
<accession>A0A813LJ87</accession>
<evidence type="ECO:0000313" key="3">
    <source>
        <dbReference type="EMBL" id="CAE8730181.1"/>
    </source>
</evidence>
<dbReference type="Proteomes" id="UP000626109">
    <property type="component" value="Unassembled WGS sequence"/>
</dbReference>
<reference evidence="3" key="1">
    <citation type="submission" date="2021-02" db="EMBL/GenBank/DDBJ databases">
        <authorList>
            <person name="Dougan E. K."/>
            <person name="Rhodes N."/>
            <person name="Thang M."/>
            <person name="Chan C."/>
        </authorList>
    </citation>
    <scope>NUCLEOTIDE SEQUENCE</scope>
</reference>
<dbReference type="EMBL" id="CAJNNW010035813">
    <property type="protein sequence ID" value="CAE8730181.1"/>
    <property type="molecule type" value="Genomic_DNA"/>
</dbReference>
<feature type="region of interest" description="Disordered" evidence="2">
    <location>
        <begin position="74"/>
        <end position="96"/>
    </location>
</feature>
<feature type="non-terminal residue" evidence="3">
    <location>
        <position position="189"/>
    </location>
</feature>
<feature type="region of interest" description="Disordered" evidence="2">
    <location>
        <begin position="136"/>
        <end position="189"/>
    </location>
</feature>
<sequence>ASVSQLCFRSPSRSPRPGERREVLRHVPAADGQQQNWSTQEMLEEALAVPPQPRLPRLLAVRQGLFVRPNLRRRESRDEEELPPRPARVCDRPRGPPLYLRMQQKYAELEQQQAELERHRRAEVRLIVQAVPAHLVAHRRKPTKRRRRLLPDVGHQPPGGQRKKPRNEASRLRKQKSKPLASEPPAPEK</sequence>
<feature type="region of interest" description="Disordered" evidence="2">
    <location>
        <begin position="1"/>
        <end position="36"/>
    </location>
</feature>
<proteinExistence type="predicted"/>
<feature type="compositionally biased region" description="Basic and acidic residues" evidence="2">
    <location>
        <begin position="16"/>
        <end position="25"/>
    </location>
</feature>
<feature type="compositionally biased region" description="Basic residues" evidence="2">
    <location>
        <begin position="136"/>
        <end position="148"/>
    </location>
</feature>
<dbReference type="AlphaFoldDB" id="A0A813LJ87"/>
<comment type="caution">
    <text evidence="3">The sequence shown here is derived from an EMBL/GenBank/DDBJ whole genome shotgun (WGS) entry which is preliminary data.</text>
</comment>
<evidence type="ECO:0000313" key="4">
    <source>
        <dbReference type="Proteomes" id="UP000626109"/>
    </source>
</evidence>
<organism evidence="3 4">
    <name type="scientific">Polarella glacialis</name>
    <name type="common">Dinoflagellate</name>
    <dbReference type="NCBI Taxonomy" id="89957"/>
    <lineage>
        <taxon>Eukaryota</taxon>
        <taxon>Sar</taxon>
        <taxon>Alveolata</taxon>
        <taxon>Dinophyceae</taxon>
        <taxon>Suessiales</taxon>
        <taxon>Suessiaceae</taxon>
        <taxon>Polarella</taxon>
    </lineage>
</organism>
<evidence type="ECO:0000256" key="1">
    <source>
        <dbReference type="SAM" id="Coils"/>
    </source>
</evidence>